<organism evidence="11 12">
    <name type="scientific">Bacillus taeanensis</name>
    <dbReference type="NCBI Taxonomy" id="273032"/>
    <lineage>
        <taxon>Bacteria</taxon>
        <taxon>Bacillati</taxon>
        <taxon>Bacillota</taxon>
        <taxon>Bacilli</taxon>
        <taxon>Bacillales</taxon>
        <taxon>Bacillaceae</taxon>
        <taxon>Bacillus</taxon>
    </lineage>
</organism>
<feature type="domain" description="Histidine kinase/HSP90-like ATPase" evidence="8">
    <location>
        <begin position="474"/>
        <end position="572"/>
    </location>
</feature>
<keyword evidence="2" id="KW-1003">Cell membrane</keyword>
<evidence type="ECO:0000256" key="4">
    <source>
        <dbReference type="ARBA" id="ARBA00022989"/>
    </source>
</evidence>
<feature type="transmembrane region" description="Helical" evidence="7">
    <location>
        <begin position="293"/>
        <end position="316"/>
    </location>
</feature>
<protein>
    <submittedName>
        <fullName evidence="11">Uncharacterized protein</fullName>
    </submittedName>
</protein>
<keyword evidence="12" id="KW-1185">Reference proteome</keyword>
<evidence type="ECO:0000256" key="5">
    <source>
        <dbReference type="ARBA" id="ARBA00023136"/>
    </source>
</evidence>
<dbReference type="Gene3D" id="3.30.450.20">
    <property type="entry name" value="PAS domain"/>
    <property type="match status" value="1"/>
</dbReference>
<dbReference type="InterPro" id="IPR003594">
    <property type="entry name" value="HATPase_dom"/>
</dbReference>
<gene>
    <name evidence="11" type="ORF">DS031_04730</name>
</gene>
<sequence length="579" mass="66711">MKLFKMNGQKLSIKQKIILLAILSTLIPLLIVGTFSFLYLNNVIENKISDTTSNLLSVIDWNIDTFVVDIESSSSIIFASNDTQEYLKQKEFTLESYKAQTAARDLLINITNNKPYINAVYIGNEHNEYLQLSQGQSNYFGNIYNEIEDTTWYEFLKETKGNGVWFKSSDVNFIESSNLLMYGKVIRDLETLEDIGVLIISVDKAVFKNMFKNIKKQEEILILDQGNIVYSNGQEEAKYKDIINKLKGRENKETKIVEINSEKYIVNYDINQETNWKIVSIIPYETIIKEVNYARIITVLLLGISFLLATFSAFLISKKITKQLSLLRAVTEKMKQRERISNIHFDIEDEIGKIGNRLIALYNRNSELTVQLYESQLKEKEAELLALQNHINPHFLYNTLNSIYWMAQKAKAKTIAKMAVSLSKIFKLTLNNGEYITYVKNEIEQVKSYLDIQNIRFDNKIDYSINVDPSLYNERMIKLLLQPLVENAVYHGLELKEDTGEITIKGRKEGNFMIFEVIDDGIGFDSEEILANKKGYALKNINERITLQYGPQFGMKIESEKNKGTKVILKVGLNIEKCP</sequence>
<comment type="subcellular location">
    <subcellularLocation>
        <location evidence="1">Cell membrane</location>
        <topology evidence="1">Multi-pass membrane protein</topology>
    </subcellularLocation>
</comment>
<dbReference type="SUPFAM" id="SSF55874">
    <property type="entry name" value="ATPase domain of HSP90 chaperone/DNA topoisomerase II/histidine kinase"/>
    <property type="match status" value="1"/>
</dbReference>
<evidence type="ECO:0000256" key="7">
    <source>
        <dbReference type="SAM" id="Phobius"/>
    </source>
</evidence>
<dbReference type="RefSeq" id="WP_113804778.1">
    <property type="nucleotide sequence ID" value="NZ_QOCW01000003.1"/>
</dbReference>
<accession>A0A366Y085</accession>
<feature type="transmembrane region" description="Helical" evidence="7">
    <location>
        <begin position="20"/>
        <end position="40"/>
    </location>
</feature>
<evidence type="ECO:0000259" key="9">
    <source>
        <dbReference type="Pfam" id="PF02743"/>
    </source>
</evidence>
<evidence type="ECO:0000256" key="2">
    <source>
        <dbReference type="ARBA" id="ARBA00022475"/>
    </source>
</evidence>
<dbReference type="PANTHER" id="PTHR34220:SF7">
    <property type="entry name" value="SENSOR HISTIDINE KINASE YPDA"/>
    <property type="match status" value="1"/>
</dbReference>
<name>A0A366Y085_9BACI</name>
<proteinExistence type="predicted"/>
<dbReference type="Pfam" id="PF06580">
    <property type="entry name" value="His_kinase"/>
    <property type="match status" value="1"/>
</dbReference>
<feature type="domain" description="Signal transduction histidine kinase internal region" evidence="10">
    <location>
        <begin position="382"/>
        <end position="461"/>
    </location>
</feature>
<evidence type="ECO:0000313" key="11">
    <source>
        <dbReference type="EMBL" id="RBW70785.1"/>
    </source>
</evidence>
<reference evidence="11 12" key="1">
    <citation type="submission" date="2018-07" db="EMBL/GenBank/DDBJ databases">
        <title>Lottiidibacillus patelloidae gen. nov., sp. nov., isolated from the intestinal tract of a marine limpet and the reclassification of B. taeanensis BH030017T, B. algicola KMM 3737T and B. hwajinpoensis SW-72T as genus Lottiidibacillus.</title>
        <authorList>
            <person name="Liu R."/>
            <person name="Huang Z."/>
        </authorList>
    </citation>
    <scope>NUCLEOTIDE SEQUENCE [LARGE SCALE GENOMIC DNA]</scope>
    <source>
        <strain evidence="11 12">BH030017</strain>
    </source>
</reference>
<dbReference type="Pfam" id="PF02743">
    <property type="entry name" value="dCache_1"/>
    <property type="match status" value="1"/>
</dbReference>
<evidence type="ECO:0000259" key="10">
    <source>
        <dbReference type="Pfam" id="PF06580"/>
    </source>
</evidence>
<dbReference type="GO" id="GO:0000155">
    <property type="term" value="F:phosphorelay sensor kinase activity"/>
    <property type="evidence" value="ECO:0007669"/>
    <property type="project" value="InterPro"/>
</dbReference>
<keyword evidence="6" id="KW-0175">Coiled coil</keyword>
<dbReference type="InterPro" id="IPR050640">
    <property type="entry name" value="Bact_2-comp_sensor_kinase"/>
</dbReference>
<dbReference type="Pfam" id="PF02518">
    <property type="entry name" value="HATPase_c"/>
    <property type="match status" value="1"/>
</dbReference>
<evidence type="ECO:0000259" key="8">
    <source>
        <dbReference type="Pfam" id="PF02518"/>
    </source>
</evidence>
<evidence type="ECO:0000256" key="1">
    <source>
        <dbReference type="ARBA" id="ARBA00004651"/>
    </source>
</evidence>
<evidence type="ECO:0000256" key="6">
    <source>
        <dbReference type="SAM" id="Coils"/>
    </source>
</evidence>
<feature type="coiled-coil region" evidence="6">
    <location>
        <begin position="363"/>
        <end position="390"/>
    </location>
</feature>
<keyword evidence="3 7" id="KW-0812">Transmembrane</keyword>
<keyword evidence="4 7" id="KW-1133">Transmembrane helix</keyword>
<keyword evidence="5 7" id="KW-0472">Membrane</keyword>
<dbReference type="EMBL" id="QOCW01000003">
    <property type="protein sequence ID" value="RBW70785.1"/>
    <property type="molecule type" value="Genomic_DNA"/>
</dbReference>
<evidence type="ECO:0000256" key="3">
    <source>
        <dbReference type="ARBA" id="ARBA00022692"/>
    </source>
</evidence>
<feature type="domain" description="Cache" evidence="9">
    <location>
        <begin position="43"/>
        <end position="280"/>
    </location>
</feature>
<dbReference type="Proteomes" id="UP000253314">
    <property type="component" value="Unassembled WGS sequence"/>
</dbReference>
<evidence type="ECO:0000313" key="12">
    <source>
        <dbReference type="Proteomes" id="UP000253314"/>
    </source>
</evidence>
<dbReference type="InterPro" id="IPR010559">
    <property type="entry name" value="Sig_transdc_His_kin_internal"/>
</dbReference>
<dbReference type="Gene3D" id="3.30.565.10">
    <property type="entry name" value="Histidine kinase-like ATPase, C-terminal domain"/>
    <property type="match status" value="1"/>
</dbReference>
<comment type="caution">
    <text evidence="11">The sequence shown here is derived from an EMBL/GenBank/DDBJ whole genome shotgun (WGS) entry which is preliminary data.</text>
</comment>
<dbReference type="InterPro" id="IPR036890">
    <property type="entry name" value="HATPase_C_sf"/>
</dbReference>
<dbReference type="PANTHER" id="PTHR34220">
    <property type="entry name" value="SENSOR HISTIDINE KINASE YPDA"/>
    <property type="match status" value="1"/>
</dbReference>
<dbReference type="GO" id="GO:0005886">
    <property type="term" value="C:plasma membrane"/>
    <property type="evidence" value="ECO:0007669"/>
    <property type="project" value="UniProtKB-SubCell"/>
</dbReference>
<dbReference type="OrthoDB" id="9776552at2"/>
<dbReference type="InterPro" id="IPR033479">
    <property type="entry name" value="dCache_1"/>
</dbReference>
<dbReference type="AlphaFoldDB" id="A0A366Y085"/>